<comment type="caution">
    <text evidence="2">The sequence shown here is derived from an EMBL/GenBank/DDBJ whole genome shotgun (WGS) entry which is preliminary data.</text>
</comment>
<dbReference type="Gene3D" id="1.20.5.170">
    <property type="match status" value="1"/>
</dbReference>
<accession>A0A1F8AB57</accession>
<keyword evidence="3" id="KW-1185">Reference proteome</keyword>
<dbReference type="CDD" id="cd14688">
    <property type="entry name" value="bZIP_YAP"/>
    <property type="match status" value="1"/>
</dbReference>
<proteinExistence type="predicted"/>
<evidence type="ECO:0000313" key="3">
    <source>
        <dbReference type="Proteomes" id="UP000179179"/>
    </source>
</evidence>
<name>A0A1F8AB57_9EURO</name>
<dbReference type="GeneID" id="34446501"/>
<evidence type="ECO:0000259" key="1">
    <source>
        <dbReference type="PROSITE" id="PS00036"/>
    </source>
</evidence>
<dbReference type="InterPro" id="IPR004827">
    <property type="entry name" value="bZIP"/>
</dbReference>
<organism evidence="2 3">
    <name type="scientific">Aspergillus bombycis</name>
    <dbReference type="NCBI Taxonomy" id="109264"/>
    <lineage>
        <taxon>Eukaryota</taxon>
        <taxon>Fungi</taxon>
        <taxon>Dikarya</taxon>
        <taxon>Ascomycota</taxon>
        <taxon>Pezizomycotina</taxon>
        <taxon>Eurotiomycetes</taxon>
        <taxon>Eurotiomycetidae</taxon>
        <taxon>Eurotiales</taxon>
        <taxon>Aspergillaceae</taxon>
        <taxon>Aspergillus</taxon>
    </lineage>
</organism>
<dbReference type="Proteomes" id="UP000179179">
    <property type="component" value="Unassembled WGS sequence"/>
</dbReference>
<sequence>MSSSKSTRQSSKRKLDGTDYDQEKRYVSTTVMALFNHSIDILKKLRNRLAQRTFRRRQAEYLRTLRDRADSGDRPQDEIIHALREENASLGSVSSVFDTPSQAAFTDKVDTTDSASSEQETLRDIDVAMAADSYSAWGTSSSRATHTVAIQDSSGLDDPVDVMPRPLYEALAGCDSSLPEFNHAILSLANLPPYANSLSQQLPNIWSFEYQMGL</sequence>
<dbReference type="GO" id="GO:0003700">
    <property type="term" value="F:DNA-binding transcription factor activity"/>
    <property type="evidence" value="ECO:0007669"/>
    <property type="project" value="InterPro"/>
</dbReference>
<protein>
    <recommendedName>
        <fullName evidence="1">BZIP domain-containing protein</fullName>
    </recommendedName>
</protein>
<dbReference type="SUPFAM" id="SSF57959">
    <property type="entry name" value="Leucine zipper domain"/>
    <property type="match status" value="1"/>
</dbReference>
<dbReference type="PROSITE" id="PS00036">
    <property type="entry name" value="BZIP_BASIC"/>
    <property type="match status" value="1"/>
</dbReference>
<feature type="domain" description="BZIP" evidence="1">
    <location>
        <begin position="43"/>
        <end position="57"/>
    </location>
</feature>
<dbReference type="RefSeq" id="XP_022392651.1">
    <property type="nucleotide sequence ID" value="XM_022530241.1"/>
</dbReference>
<dbReference type="OrthoDB" id="4340525at2759"/>
<dbReference type="InterPro" id="IPR046347">
    <property type="entry name" value="bZIP_sf"/>
</dbReference>
<evidence type="ECO:0000313" key="2">
    <source>
        <dbReference type="EMBL" id="OGM48934.1"/>
    </source>
</evidence>
<dbReference type="AlphaFoldDB" id="A0A1F8AB57"/>
<gene>
    <name evidence="2" type="ORF">ABOM_003111</name>
</gene>
<reference evidence="2 3" key="1">
    <citation type="journal article" date="2016" name="Genome Biol. Evol.">
        <title>Draft genome sequence of an aflatoxigenic Aspergillus species, A. bombycis.</title>
        <authorList>
            <person name="Moore G.G."/>
            <person name="Mack B.M."/>
            <person name="Beltz S.B."/>
            <person name="Gilbert M.K."/>
        </authorList>
    </citation>
    <scope>NUCLEOTIDE SEQUENCE [LARGE SCALE GENOMIC DNA]</scope>
    <source>
        <strain evidence="3">NRRL 26010</strain>
    </source>
</reference>
<dbReference type="EMBL" id="LYCR01000012">
    <property type="protein sequence ID" value="OGM48934.1"/>
    <property type="molecule type" value="Genomic_DNA"/>
</dbReference>